<dbReference type="EMBL" id="JPMX01000009">
    <property type="protein sequence ID" value="KGH48208.1"/>
    <property type="molecule type" value="Genomic_DNA"/>
</dbReference>
<name>A0A098YBK3_9ACTN</name>
<reference evidence="1 2" key="1">
    <citation type="submission" date="2014-07" db="EMBL/GenBank/DDBJ databases">
        <title>Biosystematic studies on Modestobacter strains isolated from extreme hyper-arid desert soil and from historic building.</title>
        <authorList>
            <person name="Bukarasam K."/>
            <person name="Bull A."/>
            <person name="Girard G."/>
            <person name="van Wezel G."/>
            <person name="Goodfellow M."/>
        </authorList>
    </citation>
    <scope>NUCLEOTIDE SEQUENCE [LARGE SCALE GENOMIC DNA]</scope>
    <source>
        <strain evidence="1 2">KNN45-2b</strain>
    </source>
</reference>
<keyword evidence="2" id="KW-1185">Reference proteome</keyword>
<organism evidence="1 2">
    <name type="scientific">Modestobacter caceresii</name>
    <dbReference type="NCBI Taxonomy" id="1522368"/>
    <lineage>
        <taxon>Bacteria</taxon>
        <taxon>Bacillati</taxon>
        <taxon>Actinomycetota</taxon>
        <taxon>Actinomycetes</taxon>
        <taxon>Geodermatophilales</taxon>
        <taxon>Geodermatophilaceae</taxon>
        <taxon>Modestobacter</taxon>
    </lineage>
</organism>
<evidence type="ECO:0000313" key="2">
    <source>
        <dbReference type="Proteomes" id="UP000029713"/>
    </source>
</evidence>
<dbReference type="RefSeq" id="WP_036333471.1">
    <property type="nucleotide sequence ID" value="NZ_JPMX01000009.1"/>
</dbReference>
<sequence>MRHRGRTRAAALAVLALLTGCGDPELLDPTEEPLAGDRERIVARVTEGMTVAADQLGAGGPLGTRVDTRCSAGTDDWKTHDTHRSTCDVSISMGFVLDAAPAEALGGVDGLELFEERMLAVGWGGADWFLAGNPWGTGVTPDHLRTYGRPASDVIGVRLWDHSGDSGAHLDLAFRSATEPVEPPSRSLDDVEHSPVGLYHGDTEGSGWQDAWATERAAHPFALVGRGDAVLAEQPW</sequence>
<dbReference type="OrthoDB" id="176168at2"/>
<dbReference type="PROSITE" id="PS51257">
    <property type="entry name" value="PROKAR_LIPOPROTEIN"/>
    <property type="match status" value="1"/>
</dbReference>
<evidence type="ECO:0000313" key="1">
    <source>
        <dbReference type="EMBL" id="KGH48208.1"/>
    </source>
</evidence>
<protein>
    <recommendedName>
        <fullName evidence="3">Lipoprotein</fullName>
    </recommendedName>
</protein>
<dbReference type="Proteomes" id="UP000029713">
    <property type="component" value="Unassembled WGS sequence"/>
</dbReference>
<gene>
    <name evidence="1" type="ORF">IN07_03065</name>
</gene>
<proteinExistence type="predicted"/>
<accession>A0A098YBK3</accession>
<dbReference type="STRING" id="1522368.IN07_03065"/>
<dbReference type="AlphaFoldDB" id="A0A098YBK3"/>
<evidence type="ECO:0008006" key="3">
    <source>
        <dbReference type="Google" id="ProtNLM"/>
    </source>
</evidence>
<comment type="caution">
    <text evidence="1">The sequence shown here is derived from an EMBL/GenBank/DDBJ whole genome shotgun (WGS) entry which is preliminary data.</text>
</comment>